<dbReference type="Proteomes" id="UP000001568">
    <property type="component" value="Chromosome 1"/>
</dbReference>
<keyword evidence="4" id="KW-1185">Reference proteome</keyword>
<dbReference type="Pfam" id="PF13472">
    <property type="entry name" value="Lipase_GDSL_2"/>
    <property type="match status" value="1"/>
</dbReference>
<dbReference type="OrthoDB" id="671439at2759"/>
<dbReference type="InterPro" id="IPR045136">
    <property type="entry name" value="Iah1-like"/>
</dbReference>
<evidence type="ECO:0000256" key="1">
    <source>
        <dbReference type="SAM" id="MobiDB-lite"/>
    </source>
</evidence>
<dbReference type="PANTHER" id="PTHR14209">
    <property type="entry name" value="ISOAMYL ACETATE-HYDROLYZING ESTERASE 1"/>
    <property type="match status" value="1"/>
</dbReference>
<proteinExistence type="predicted"/>
<name>A4RQI0_OSTLU</name>
<dbReference type="OMA" id="RWCARED"/>
<feature type="domain" description="SGNH hydrolase-type esterase" evidence="2">
    <location>
        <begin position="3"/>
        <end position="175"/>
    </location>
</feature>
<dbReference type="InterPro" id="IPR013830">
    <property type="entry name" value="SGNH_hydro"/>
</dbReference>
<dbReference type="PANTHER" id="PTHR14209:SF19">
    <property type="entry name" value="ISOAMYL ACETATE-HYDROLYZING ESTERASE 1 HOMOLOG"/>
    <property type="match status" value="1"/>
</dbReference>
<feature type="region of interest" description="Disordered" evidence="1">
    <location>
        <begin position="198"/>
        <end position="231"/>
    </location>
</feature>
<dbReference type="EMBL" id="CP000581">
    <property type="protein sequence ID" value="ABO93684.1"/>
    <property type="molecule type" value="Genomic_DNA"/>
</dbReference>
<evidence type="ECO:0000313" key="4">
    <source>
        <dbReference type="Proteomes" id="UP000001568"/>
    </source>
</evidence>
<dbReference type="Gene3D" id="3.40.50.1110">
    <property type="entry name" value="SGNH hydrolase"/>
    <property type="match status" value="1"/>
</dbReference>
<dbReference type="SUPFAM" id="SSF52266">
    <property type="entry name" value="SGNH hydrolase"/>
    <property type="match status" value="1"/>
</dbReference>
<dbReference type="Gramene" id="ABO93684">
    <property type="protein sequence ID" value="ABO93684"/>
    <property type="gene ID" value="OSTLU_92059"/>
</dbReference>
<dbReference type="HOGENOM" id="CLU_051989_0_2_1"/>
<dbReference type="KEGG" id="olu:OSTLU_92059"/>
<feature type="non-terminal residue" evidence="3">
    <location>
        <position position="1"/>
    </location>
</feature>
<reference evidence="3 4" key="1">
    <citation type="journal article" date="2007" name="Proc. Natl. Acad. Sci. U.S.A.">
        <title>The tiny eukaryote Ostreococcus provides genomic insights into the paradox of plankton speciation.</title>
        <authorList>
            <person name="Palenik B."/>
            <person name="Grimwood J."/>
            <person name="Aerts A."/>
            <person name="Rouze P."/>
            <person name="Salamov A."/>
            <person name="Putnam N."/>
            <person name="Dupont C."/>
            <person name="Jorgensen R."/>
            <person name="Derelle E."/>
            <person name="Rombauts S."/>
            <person name="Zhou K."/>
            <person name="Otillar R."/>
            <person name="Merchant S.S."/>
            <person name="Podell S."/>
            <person name="Gaasterland T."/>
            <person name="Napoli C."/>
            <person name="Gendler K."/>
            <person name="Manuell A."/>
            <person name="Tai V."/>
            <person name="Vallon O."/>
            <person name="Piganeau G."/>
            <person name="Jancek S."/>
            <person name="Heijde M."/>
            <person name="Jabbari K."/>
            <person name="Bowler C."/>
            <person name="Lohr M."/>
            <person name="Robbens S."/>
            <person name="Werner G."/>
            <person name="Dubchak I."/>
            <person name="Pazour G.J."/>
            <person name="Ren Q."/>
            <person name="Paulsen I."/>
            <person name="Delwiche C."/>
            <person name="Schmutz J."/>
            <person name="Rokhsar D."/>
            <person name="Van de Peer Y."/>
            <person name="Moreau H."/>
            <person name="Grigoriev I.V."/>
        </authorList>
    </citation>
    <scope>NUCLEOTIDE SEQUENCE [LARGE SCALE GENOMIC DNA]</scope>
    <source>
        <strain evidence="3 4">CCE9901</strain>
    </source>
</reference>
<gene>
    <name evidence="3" type="ORF">OSTLU_92059</name>
</gene>
<dbReference type="eggNOG" id="KOG3035">
    <property type="taxonomic scope" value="Eukaryota"/>
</dbReference>
<protein>
    <recommendedName>
        <fullName evidence="2">SGNH hydrolase-type esterase domain-containing protein</fullName>
    </recommendedName>
</protein>
<evidence type="ECO:0000259" key="2">
    <source>
        <dbReference type="Pfam" id="PF13472"/>
    </source>
</evidence>
<organism evidence="3 4">
    <name type="scientific">Ostreococcus lucimarinus (strain CCE9901)</name>
    <dbReference type="NCBI Taxonomy" id="436017"/>
    <lineage>
        <taxon>Eukaryota</taxon>
        <taxon>Viridiplantae</taxon>
        <taxon>Chlorophyta</taxon>
        <taxon>Mamiellophyceae</taxon>
        <taxon>Mamiellales</taxon>
        <taxon>Bathycoccaceae</taxon>
        <taxon>Ostreococcus</taxon>
    </lineage>
</organism>
<dbReference type="RefSeq" id="XP_001415392.1">
    <property type="nucleotide sequence ID" value="XM_001415355.1"/>
</dbReference>
<dbReference type="AlphaFoldDB" id="A4RQI0"/>
<dbReference type="InterPro" id="IPR036514">
    <property type="entry name" value="SGNH_hydro_sf"/>
</dbReference>
<evidence type="ECO:0000313" key="3">
    <source>
        <dbReference type="EMBL" id="ABO93684.1"/>
    </source>
</evidence>
<dbReference type="STRING" id="436017.A4RQI0"/>
<sequence length="231" mass="26467">VFNRGYGGYNSRWCAREDVLDGAFAADARREGRTFLATVMLGTNDATRMRDATAERTNRVRVELEEYAKNMRTIIARAVETSEIVVAMTPPAVDERRRVEAQRERWGEDWVGGPFEDHRPDVEAYGKALVDVVREFQERRHRVYALDLYAETRAAMERGAVLFEDGVHFGEDGQRFVTEKLFQVLDSLDADPSVPDFPYGHEIRNPERAAMSAEEVFDDHEARRPKEALEP</sequence>
<feature type="compositionally biased region" description="Basic and acidic residues" evidence="1">
    <location>
        <begin position="219"/>
        <end position="231"/>
    </location>
</feature>
<accession>A4RQI0</accession>
<dbReference type="GeneID" id="5000005"/>